<dbReference type="Proteomes" id="UP000783686">
    <property type="component" value="Unassembled WGS sequence"/>
</dbReference>
<dbReference type="InterPro" id="IPR000535">
    <property type="entry name" value="MSP_dom"/>
</dbReference>
<comment type="caution">
    <text evidence="4">The sequence shown here is derived from an EMBL/GenBank/DDBJ whole genome shotgun (WGS) entry which is preliminary data.</text>
</comment>
<dbReference type="InterPro" id="IPR013783">
    <property type="entry name" value="Ig-like_fold"/>
</dbReference>
<dbReference type="EMBL" id="CAJFCW020000002">
    <property type="protein sequence ID" value="CAG9092305.1"/>
    <property type="molecule type" value="Genomic_DNA"/>
</dbReference>
<dbReference type="InterPro" id="IPR008962">
    <property type="entry name" value="PapD-like_sf"/>
</dbReference>
<protein>
    <recommendedName>
        <fullName evidence="1">Major sperm protein</fullName>
    </recommendedName>
</protein>
<evidence type="ECO:0000313" key="4">
    <source>
        <dbReference type="EMBL" id="CAD5210892.1"/>
    </source>
</evidence>
<dbReference type="SUPFAM" id="SSF49354">
    <property type="entry name" value="PapD-like"/>
    <property type="match status" value="1"/>
</dbReference>
<dbReference type="EMBL" id="CAJFDH010000002">
    <property type="protein sequence ID" value="CAD5210892.1"/>
    <property type="molecule type" value="Genomic_DNA"/>
</dbReference>
<dbReference type="PROSITE" id="PS50202">
    <property type="entry name" value="MSP"/>
    <property type="match status" value="1"/>
</dbReference>
<evidence type="ECO:0000259" key="3">
    <source>
        <dbReference type="PROSITE" id="PS50202"/>
    </source>
</evidence>
<evidence type="ECO:0000256" key="1">
    <source>
        <dbReference type="RuleBase" id="RU003425"/>
    </source>
</evidence>
<comment type="function">
    <text evidence="1">Central component in molecular interactions underlying sperm crawling. Forms an extensive filament system that extends from sperm villipoda, along the leading edge of the pseudopod.</text>
</comment>
<dbReference type="OrthoDB" id="10441288at2759"/>
<feature type="compositionally biased region" description="Basic and acidic residues" evidence="2">
    <location>
        <begin position="1"/>
        <end position="29"/>
    </location>
</feature>
<dbReference type="Proteomes" id="UP000614601">
    <property type="component" value="Unassembled WGS sequence"/>
</dbReference>
<feature type="region of interest" description="Disordered" evidence="2">
    <location>
        <begin position="1"/>
        <end position="43"/>
    </location>
</feature>
<sequence>MAPGPDKKDKDKKPEKAKAKTPKDKECKTKAKSPAGKPHPAKLVAPAKPYEQSVYGEVEYSIKTIPTEVNFGPKQCWITLHIINTCTTKLCFRVLPPNQELFRITPLSGFVLAGQKTYVSINRLKSVTHNDQLHIEYGPDTGVQQAAILFDDKLVDSERLTVSVFSIGEDNPEEKK</sequence>
<feature type="domain" description="MSP" evidence="3">
    <location>
        <begin position="61"/>
        <end position="176"/>
    </location>
</feature>
<organism evidence="4 5">
    <name type="scientific">Bursaphelenchus okinawaensis</name>
    <dbReference type="NCBI Taxonomy" id="465554"/>
    <lineage>
        <taxon>Eukaryota</taxon>
        <taxon>Metazoa</taxon>
        <taxon>Ecdysozoa</taxon>
        <taxon>Nematoda</taxon>
        <taxon>Chromadorea</taxon>
        <taxon>Rhabditida</taxon>
        <taxon>Tylenchina</taxon>
        <taxon>Tylenchomorpha</taxon>
        <taxon>Aphelenchoidea</taxon>
        <taxon>Aphelenchoididae</taxon>
        <taxon>Bursaphelenchus</taxon>
    </lineage>
</organism>
<keyword evidence="5" id="KW-1185">Reference proteome</keyword>
<proteinExistence type="predicted"/>
<dbReference type="Gene3D" id="2.60.40.10">
    <property type="entry name" value="Immunoglobulins"/>
    <property type="match status" value="1"/>
</dbReference>
<name>A0A811K6B4_9BILA</name>
<dbReference type="Pfam" id="PF00635">
    <property type="entry name" value="Motile_Sperm"/>
    <property type="match status" value="1"/>
</dbReference>
<keyword evidence="1" id="KW-0206">Cytoskeleton</keyword>
<keyword evidence="1" id="KW-0963">Cytoplasm</keyword>
<gene>
    <name evidence="4" type="ORF">BOKJ2_LOCUS3421</name>
</gene>
<evidence type="ECO:0000256" key="2">
    <source>
        <dbReference type="SAM" id="MobiDB-lite"/>
    </source>
</evidence>
<accession>A0A811K6B4</accession>
<dbReference type="AlphaFoldDB" id="A0A811K6B4"/>
<evidence type="ECO:0000313" key="5">
    <source>
        <dbReference type="Proteomes" id="UP000614601"/>
    </source>
</evidence>
<reference evidence="4" key="1">
    <citation type="submission" date="2020-09" db="EMBL/GenBank/DDBJ databases">
        <authorList>
            <person name="Kikuchi T."/>
        </authorList>
    </citation>
    <scope>NUCLEOTIDE SEQUENCE</scope>
    <source>
        <strain evidence="4">SH1</strain>
    </source>
</reference>